<keyword evidence="6" id="KW-1015">Disulfide bond</keyword>
<keyword evidence="4" id="KW-0677">Repeat</keyword>
<dbReference type="Gene3D" id="3.30.430.20">
    <property type="entry name" value="Gnk2 domain, C-X8-C-X2-C motif"/>
    <property type="match status" value="1"/>
</dbReference>
<comment type="similarity">
    <text evidence="8">Belongs to the cysteine-rich repeat secretory protein family. Plasmodesmata-located proteins (PDLD) subfamily.</text>
</comment>
<evidence type="ECO:0000256" key="1">
    <source>
        <dbReference type="ARBA" id="ARBA00004251"/>
    </source>
</evidence>
<dbReference type="InterPro" id="IPR038408">
    <property type="entry name" value="GNK2_sf"/>
</dbReference>
<proteinExistence type="inferred from homology"/>
<dbReference type="PANTHER" id="PTHR32080">
    <property type="entry name" value="ANTIFUNGAL PROTEIN GINKBILOBIN-2-LIKE"/>
    <property type="match status" value="1"/>
</dbReference>
<comment type="subcellular location">
    <subcellularLocation>
        <location evidence="7">Cell junction</location>
        <location evidence="7">Plasmodesma</location>
    </subcellularLocation>
    <subcellularLocation>
        <location evidence="1">Cell membrane</location>
        <topology evidence="1">Single-pass type I membrane protein</topology>
    </subcellularLocation>
</comment>
<dbReference type="GO" id="GO:0046739">
    <property type="term" value="P:transport of virus in multicellular host"/>
    <property type="evidence" value="ECO:0007669"/>
    <property type="project" value="TreeGrafter"/>
</dbReference>
<keyword evidence="11" id="KW-1185">Reference proteome</keyword>
<evidence type="ECO:0000256" key="2">
    <source>
        <dbReference type="ARBA" id="ARBA00022581"/>
    </source>
</evidence>
<dbReference type="Proteomes" id="UP001177003">
    <property type="component" value="Chromosome 9"/>
</dbReference>
<dbReference type="GO" id="GO:0005886">
    <property type="term" value="C:plasma membrane"/>
    <property type="evidence" value="ECO:0007669"/>
    <property type="project" value="UniProtKB-SubCell"/>
</dbReference>
<evidence type="ECO:0000256" key="7">
    <source>
        <dbReference type="ARBA" id="ARBA00024184"/>
    </source>
</evidence>
<keyword evidence="5" id="KW-0965">Cell junction</keyword>
<evidence type="ECO:0000256" key="5">
    <source>
        <dbReference type="ARBA" id="ARBA00022949"/>
    </source>
</evidence>
<evidence type="ECO:0000313" key="10">
    <source>
        <dbReference type="EMBL" id="CAI9303470.1"/>
    </source>
</evidence>
<evidence type="ECO:0000256" key="6">
    <source>
        <dbReference type="ARBA" id="ARBA00023157"/>
    </source>
</evidence>
<evidence type="ECO:0000313" key="11">
    <source>
        <dbReference type="Proteomes" id="UP001177003"/>
    </source>
</evidence>
<keyword evidence="3" id="KW-0732">Signal</keyword>
<protein>
    <recommendedName>
        <fullName evidence="9">Gnk2-homologous domain-containing protein</fullName>
    </recommendedName>
</protein>
<dbReference type="GO" id="GO:0010497">
    <property type="term" value="P:plasmodesmata-mediated intercellular transport"/>
    <property type="evidence" value="ECO:0007669"/>
    <property type="project" value="TreeGrafter"/>
</dbReference>
<evidence type="ECO:0000256" key="8">
    <source>
        <dbReference type="ARBA" id="ARBA00038393"/>
    </source>
</evidence>
<dbReference type="Pfam" id="PF01657">
    <property type="entry name" value="Stress-antifung"/>
    <property type="match status" value="1"/>
</dbReference>
<accession>A0AA36A2R6</accession>
<dbReference type="PROSITE" id="PS51473">
    <property type="entry name" value="GNK2"/>
    <property type="match status" value="1"/>
</dbReference>
<dbReference type="AlphaFoldDB" id="A0AA36A2R6"/>
<dbReference type="GO" id="GO:0009506">
    <property type="term" value="C:plasmodesma"/>
    <property type="evidence" value="ECO:0007669"/>
    <property type="project" value="UniProtKB-SubCell"/>
</dbReference>
<reference evidence="10" key="1">
    <citation type="submission" date="2023-04" db="EMBL/GenBank/DDBJ databases">
        <authorList>
            <person name="Vijverberg K."/>
            <person name="Xiong W."/>
            <person name="Schranz E."/>
        </authorList>
    </citation>
    <scope>NUCLEOTIDE SEQUENCE</scope>
</reference>
<gene>
    <name evidence="10" type="ORF">LSALG_LOCUS41907</name>
</gene>
<organism evidence="10 11">
    <name type="scientific">Lactuca saligna</name>
    <name type="common">Willowleaf lettuce</name>
    <dbReference type="NCBI Taxonomy" id="75948"/>
    <lineage>
        <taxon>Eukaryota</taxon>
        <taxon>Viridiplantae</taxon>
        <taxon>Streptophyta</taxon>
        <taxon>Embryophyta</taxon>
        <taxon>Tracheophyta</taxon>
        <taxon>Spermatophyta</taxon>
        <taxon>Magnoliopsida</taxon>
        <taxon>eudicotyledons</taxon>
        <taxon>Gunneridae</taxon>
        <taxon>Pentapetalae</taxon>
        <taxon>asterids</taxon>
        <taxon>campanulids</taxon>
        <taxon>Asterales</taxon>
        <taxon>Asteraceae</taxon>
        <taxon>Cichorioideae</taxon>
        <taxon>Cichorieae</taxon>
        <taxon>Lactucinae</taxon>
        <taxon>Lactuca</taxon>
    </lineage>
</organism>
<evidence type="ECO:0000256" key="4">
    <source>
        <dbReference type="ARBA" id="ARBA00022737"/>
    </source>
</evidence>
<keyword evidence="2" id="KW-0945">Host-virus interaction</keyword>
<dbReference type="EMBL" id="OX465085">
    <property type="protein sequence ID" value="CAI9303470.1"/>
    <property type="molecule type" value="Genomic_DNA"/>
</dbReference>
<feature type="domain" description="Gnk2-homologous" evidence="9">
    <location>
        <begin position="1"/>
        <end position="69"/>
    </location>
</feature>
<evidence type="ECO:0000256" key="3">
    <source>
        <dbReference type="ARBA" id="ARBA00022729"/>
    </source>
</evidence>
<evidence type="ECO:0000259" key="9">
    <source>
        <dbReference type="PROSITE" id="PS51473"/>
    </source>
</evidence>
<sequence>MQTSQPSFTKVVLTKNFKTDMCRGDLSNSDCNTCIKKIPERIEKVCGGDTIATRVHLDGCYMRYEVVGFPTASATELLYKQCASNRASGSRFDERLESALVQVATVEALRHSATTPRETIEICFDFFSSVVCRKETERIGFRFSDAGCCV</sequence>
<dbReference type="InterPro" id="IPR051378">
    <property type="entry name" value="Cell2Cell_Antifungal"/>
</dbReference>
<name>A0AA36A2R6_LACSI</name>
<dbReference type="InterPro" id="IPR002902">
    <property type="entry name" value="GNK2"/>
</dbReference>
<dbReference type="PANTHER" id="PTHR32080:SF36">
    <property type="entry name" value="PLASMODESMATA-LOCATED PROTEIN 1"/>
    <property type="match status" value="1"/>
</dbReference>
<dbReference type="CDD" id="cd23509">
    <property type="entry name" value="Gnk2-like"/>
    <property type="match status" value="1"/>
</dbReference>